<dbReference type="AlphaFoldDB" id="A0A0D0P7X3"/>
<sequence>MVDFLLDEKHFSALGEYIGFLSDLPCSLAEIEQFSGLFRRSGHVLLTPPDAQALTRAATDNENRWNAIVCVVPSLGFMVHRLVEKTATFVAEFEQVARDAMLVTDPPLLGDLDPSRFSPVNVGAQGSNRTASVMQLIDNLCRRLDECAAAGARLKALIVSVSQTIHSLFVRFIDSLTLRLCACHGPVPKIEVYYALGRISLPGMQYDAGAQHSQAQRKALAQAHLRALNGLYVRSTSAANNIADLCHRLGYFLTQVKLELQTHDRQQSLRRARASFAQLAYPLAQLRAMAHALRAMPLRVEAG</sequence>
<proteinExistence type="predicted"/>
<gene>
    <name evidence="1" type="ORF">RL74_23960</name>
</gene>
<dbReference type="PATRIC" id="fig|294.124.peg.4953"/>
<dbReference type="Proteomes" id="UP000032101">
    <property type="component" value="Unassembled WGS sequence"/>
</dbReference>
<name>A0A0D0P7X3_PSEFL</name>
<evidence type="ECO:0000313" key="2">
    <source>
        <dbReference type="Proteomes" id="UP000032101"/>
    </source>
</evidence>
<protein>
    <submittedName>
        <fullName evidence="1">Uncharacterized protein</fullName>
    </submittedName>
</protein>
<accession>A0A0D0P7X3</accession>
<comment type="caution">
    <text evidence="1">The sequence shown here is derived from an EMBL/GenBank/DDBJ whole genome shotgun (WGS) entry which is preliminary data.</text>
</comment>
<dbReference type="RefSeq" id="WP_042732280.1">
    <property type="nucleotide sequence ID" value="NZ_JXNZ01000320.1"/>
</dbReference>
<reference evidence="1 2" key="1">
    <citation type="submission" date="2015-01" db="EMBL/GenBank/DDBJ databases">
        <title>Draft Genome Sequence of the Biocontrol and Plant Growth-Promoting Rhizobacteria (PGPR) Pseudomonas fluorescens UM270.</title>
        <authorList>
            <person name="Hernandez-Salmeron J.E."/>
            <person name="Santoyo G."/>
            <person name="Moreno-Hagelsieb G."/>
            <person name="Hernandez-Leon R."/>
        </authorList>
    </citation>
    <scope>NUCLEOTIDE SEQUENCE [LARGE SCALE GENOMIC DNA]</scope>
    <source>
        <strain evidence="1 2">UM270</strain>
    </source>
</reference>
<dbReference type="EMBL" id="JXNZ01000320">
    <property type="protein sequence ID" value="KIQ56837.1"/>
    <property type="molecule type" value="Genomic_DNA"/>
</dbReference>
<dbReference type="OrthoDB" id="7028135at2"/>
<evidence type="ECO:0000313" key="1">
    <source>
        <dbReference type="EMBL" id="KIQ56837.1"/>
    </source>
</evidence>
<organism evidence="1 2">
    <name type="scientific">Pseudomonas fluorescens</name>
    <dbReference type="NCBI Taxonomy" id="294"/>
    <lineage>
        <taxon>Bacteria</taxon>
        <taxon>Pseudomonadati</taxon>
        <taxon>Pseudomonadota</taxon>
        <taxon>Gammaproteobacteria</taxon>
        <taxon>Pseudomonadales</taxon>
        <taxon>Pseudomonadaceae</taxon>
        <taxon>Pseudomonas</taxon>
    </lineage>
</organism>